<keyword evidence="9" id="KW-1185">Reference proteome</keyword>
<evidence type="ECO:0000256" key="5">
    <source>
        <dbReference type="SAM" id="MobiDB-lite"/>
    </source>
</evidence>
<organism evidence="8 9">
    <name type="scientific">Apatococcus lobatus</name>
    <dbReference type="NCBI Taxonomy" id="904363"/>
    <lineage>
        <taxon>Eukaryota</taxon>
        <taxon>Viridiplantae</taxon>
        <taxon>Chlorophyta</taxon>
        <taxon>core chlorophytes</taxon>
        <taxon>Trebouxiophyceae</taxon>
        <taxon>Chlorellales</taxon>
        <taxon>Chlorellaceae</taxon>
        <taxon>Apatococcus</taxon>
    </lineage>
</organism>
<gene>
    <name evidence="8" type="ORF">WJX74_008866</name>
</gene>
<feature type="compositionally biased region" description="Basic residues" evidence="5">
    <location>
        <begin position="628"/>
        <end position="638"/>
    </location>
</feature>
<feature type="region of interest" description="Disordered" evidence="5">
    <location>
        <begin position="227"/>
        <end position="265"/>
    </location>
</feature>
<feature type="compositionally biased region" description="Basic and acidic residues" evidence="5">
    <location>
        <begin position="243"/>
        <end position="254"/>
    </location>
</feature>
<dbReference type="EMBL" id="JALJOS010000019">
    <property type="protein sequence ID" value="KAK9827162.1"/>
    <property type="molecule type" value="Genomic_DNA"/>
</dbReference>
<feature type="transmembrane region" description="Helical" evidence="6">
    <location>
        <begin position="660"/>
        <end position="680"/>
    </location>
</feature>
<dbReference type="GO" id="GO:0016020">
    <property type="term" value="C:membrane"/>
    <property type="evidence" value="ECO:0007669"/>
    <property type="project" value="UniProtKB-SubCell"/>
</dbReference>
<accession>A0AAW1R1E1</accession>
<feature type="compositionally biased region" description="Acidic residues" evidence="5">
    <location>
        <begin position="364"/>
        <end position="373"/>
    </location>
</feature>
<dbReference type="PROSITE" id="PS51778">
    <property type="entry name" value="VAST"/>
    <property type="match status" value="1"/>
</dbReference>
<dbReference type="Gene3D" id="2.30.29.30">
    <property type="entry name" value="Pleckstrin-homology domain (PH domain)/Phosphotyrosine-binding domain (PTB)"/>
    <property type="match status" value="1"/>
</dbReference>
<evidence type="ECO:0000256" key="4">
    <source>
        <dbReference type="ARBA" id="ARBA00023136"/>
    </source>
</evidence>
<evidence type="ECO:0000259" key="7">
    <source>
        <dbReference type="PROSITE" id="PS51778"/>
    </source>
</evidence>
<dbReference type="Pfam" id="PF02893">
    <property type="entry name" value="GRAM"/>
    <property type="match status" value="1"/>
</dbReference>
<dbReference type="InterPro" id="IPR031968">
    <property type="entry name" value="VASt"/>
</dbReference>
<proteinExistence type="predicted"/>
<evidence type="ECO:0000256" key="6">
    <source>
        <dbReference type="SAM" id="Phobius"/>
    </source>
</evidence>
<protein>
    <recommendedName>
        <fullName evidence="7">VASt domain-containing protein</fullName>
    </recommendedName>
</protein>
<dbReference type="AlphaFoldDB" id="A0AAW1R1E1"/>
<feature type="compositionally biased region" description="Polar residues" evidence="5">
    <location>
        <begin position="81"/>
        <end position="93"/>
    </location>
</feature>
<dbReference type="InterPro" id="IPR011993">
    <property type="entry name" value="PH-like_dom_sf"/>
</dbReference>
<feature type="compositionally biased region" description="Polar residues" evidence="5">
    <location>
        <begin position="591"/>
        <end position="605"/>
    </location>
</feature>
<name>A0AAW1R1E1_9CHLO</name>
<evidence type="ECO:0000313" key="8">
    <source>
        <dbReference type="EMBL" id="KAK9827162.1"/>
    </source>
</evidence>
<dbReference type="Pfam" id="PF16016">
    <property type="entry name" value="VASt"/>
    <property type="match status" value="1"/>
</dbReference>
<sequence>MNLASTEPSLRLEDYTHSYQPQFIRHNPADSAGAESFTFDNANGPPQPEGAVSPVIVRAGRIDEHAAAPQGPPELERHSGQDVSPASSMTGSFTADKEEGLSIRAQRKNQELRDLFKLPSDEAILDDFRCAIKRRILHQGHLYVFDRHVCFHSNVFGYVRSTVMPLKDVSAVKKQKALGLPNSLEITCDGKTSFFTSFLSREDAYRLITRLWVEQNPDAQEYLARVSTGDASRRQTAPGDMDTSEHQVTSRELSETSDMSEDCSGREGRRFLMKTATGTHLHPVPKGDHPAHPSGANSQHTLMPASEGNPRDPMQRTSMLTTPQGGVAIVQAAGMVPENGSAPEGPGDSPAAGQAQSNFNSDSEYGDDGDLDFAENTPAPAVPNDWVKLVEGDLKCSSRSFYQRFLSDEVNFYTKWHKGRGDQQVIMQKWGKHPHHGRVRDLQFQVKIKGYGMGPSQAVCHQVQRVRMYKGDHLVFETSQVMDDIPYGDRFKVEARWDVTSQGPDACQVTTRVSVPWSKAPMGIIKRQVEKGVTDSCRESHKDWMDKAEQTLAEQPSGSPQSARAPSSNPSASHMQPPAKAAPGRRRGGSDATSSARSKTPSPFKSQDAPGFDAGPQGGRSGDTERHQMRRFASRKASTRSSSNIEEPTFIFGFTQQQCLLAFLGLILFLQLWSIMVLHGRSRDAGIGTRLDKLMQAVQQSSGSGSTITQLQTAVTALQTRVDTLTADLARLASQCQSKH</sequence>
<keyword evidence="4 6" id="KW-0472">Membrane</keyword>
<feature type="region of interest" description="Disordered" evidence="5">
    <location>
        <begin position="550"/>
        <end position="641"/>
    </location>
</feature>
<feature type="compositionally biased region" description="Low complexity" evidence="5">
    <location>
        <begin position="559"/>
        <end position="573"/>
    </location>
</feature>
<evidence type="ECO:0000256" key="1">
    <source>
        <dbReference type="ARBA" id="ARBA00004167"/>
    </source>
</evidence>
<feature type="region of interest" description="Disordered" evidence="5">
    <location>
        <begin position="337"/>
        <end position="382"/>
    </location>
</feature>
<feature type="region of interest" description="Disordered" evidence="5">
    <location>
        <begin position="66"/>
        <end position="104"/>
    </location>
</feature>
<dbReference type="InterPro" id="IPR004182">
    <property type="entry name" value="GRAM"/>
</dbReference>
<feature type="region of interest" description="Disordered" evidence="5">
    <location>
        <begin position="279"/>
        <end position="319"/>
    </location>
</feature>
<dbReference type="CDD" id="cd13220">
    <property type="entry name" value="PH-GRAM_GRAMDC"/>
    <property type="match status" value="1"/>
</dbReference>
<dbReference type="Proteomes" id="UP001438707">
    <property type="component" value="Unassembled WGS sequence"/>
</dbReference>
<feature type="region of interest" description="Disordered" evidence="5">
    <location>
        <begin position="28"/>
        <end position="50"/>
    </location>
</feature>
<keyword evidence="2 6" id="KW-0812">Transmembrane</keyword>
<comment type="caution">
    <text evidence="8">The sequence shown here is derived from an EMBL/GenBank/DDBJ whole genome shotgun (WGS) entry which is preliminary data.</text>
</comment>
<feature type="domain" description="VASt" evidence="7">
    <location>
        <begin position="385"/>
        <end position="556"/>
    </location>
</feature>
<feature type="compositionally biased region" description="Polar residues" evidence="5">
    <location>
        <begin position="354"/>
        <end position="363"/>
    </location>
</feature>
<dbReference type="SMART" id="SM00568">
    <property type="entry name" value="GRAM"/>
    <property type="match status" value="1"/>
</dbReference>
<evidence type="ECO:0000313" key="9">
    <source>
        <dbReference type="Proteomes" id="UP001438707"/>
    </source>
</evidence>
<comment type="subcellular location">
    <subcellularLocation>
        <location evidence="1">Membrane</location>
        <topology evidence="1">Single-pass membrane protein</topology>
    </subcellularLocation>
</comment>
<dbReference type="PANTHER" id="PTHR47666">
    <property type="entry name" value="PROTEIN VASCULAR ASSOCIATED DEATH 1, CHLOROPLASTIC"/>
    <property type="match status" value="1"/>
</dbReference>
<keyword evidence="3 6" id="KW-1133">Transmembrane helix</keyword>
<evidence type="ECO:0000256" key="3">
    <source>
        <dbReference type="ARBA" id="ARBA00022989"/>
    </source>
</evidence>
<reference evidence="8 9" key="1">
    <citation type="journal article" date="2024" name="Nat. Commun.">
        <title>Phylogenomics reveals the evolutionary origins of lichenization in chlorophyte algae.</title>
        <authorList>
            <person name="Puginier C."/>
            <person name="Libourel C."/>
            <person name="Otte J."/>
            <person name="Skaloud P."/>
            <person name="Haon M."/>
            <person name="Grisel S."/>
            <person name="Petersen M."/>
            <person name="Berrin J.G."/>
            <person name="Delaux P.M."/>
            <person name="Dal Grande F."/>
            <person name="Keller J."/>
        </authorList>
    </citation>
    <scope>NUCLEOTIDE SEQUENCE [LARGE SCALE GENOMIC DNA]</scope>
    <source>
        <strain evidence="8 9">SAG 2145</strain>
    </source>
</reference>
<evidence type="ECO:0000256" key="2">
    <source>
        <dbReference type="ARBA" id="ARBA00022692"/>
    </source>
</evidence>
<dbReference type="PANTHER" id="PTHR47666:SF1">
    <property type="entry name" value="PROTEIN VASCULAR ASSOCIATED DEATH 1, CHLOROPLASTIC"/>
    <property type="match status" value="1"/>
</dbReference>